<dbReference type="EMBL" id="JBHTKA010000007">
    <property type="protein sequence ID" value="MFD1001499.1"/>
    <property type="molecule type" value="Genomic_DNA"/>
</dbReference>
<reference evidence="6" key="1">
    <citation type="journal article" date="2019" name="Int. J. Syst. Evol. Microbiol.">
        <title>The Global Catalogue of Microorganisms (GCM) 10K type strain sequencing project: providing services to taxonomists for standard genome sequencing and annotation.</title>
        <authorList>
            <consortium name="The Broad Institute Genomics Platform"/>
            <consortium name="The Broad Institute Genome Sequencing Center for Infectious Disease"/>
            <person name="Wu L."/>
            <person name="Ma J."/>
        </authorList>
    </citation>
    <scope>NUCLEOTIDE SEQUENCE [LARGE SCALE GENOMIC DNA]</scope>
    <source>
        <strain evidence="6">CCUG 58938</strain>
    </source>
</reference>
<dbReference type="PRINTS" id="PR00081">
    <property type="entry name" value="GDHRDH"/>
</dbReference>
<dbReference type="PANTHER" id="PTHR44196:SF1">
    <property type="entry name" value="DEHYDROGENASE_REDUCTASE SDR FAMILY MEMBER 7B"/>
    <property type="match status" value="1"/>
</dbReference>
<evidence type="ECO:0000256" key="1">
    <source>
        <dbReference type="ARBA" id="ARBA00006484"/>
    </source>
</evidence>
<proteinExistence type="inferred from homology"/>
<keyword evidence="6" id="KW-1185">Reference proteome</keyword>
<evidence type="ECO:0000313" key="5">
    <source>
        <dbReference type="EMBL" id="MFD1001499.1"/>
    </source>
</evidence>
<dbReference type="Proteomes" id="UP001597112">
    <property type="component" value="Unassembled WGS sequence"/>
</dbReference>
<accession>A0ABW3K770</accession>
<dbReference type="SUPFAM" id="SSF51735">
    <property type="entry name" value="NAD(P)-binding Rossmann-fold domains"/>
    <property type="match status" value="1"/>
</dbReference>
<gene>
    <name evidence="5" type="ORF">ACFQ21_19375</name>
</gene>
<comment type="caution">
    <text evidence="5">The sequence shown here is derived from an EMBL/GenBank/DDBJ whole genome shotgun (WGS) entry which is preliminary data.</text>
</comment>
<evidence type="ECO:0000259" key="4">
    <source>
        <dbReference type="SMART" id="SM00822"/>
    </source>
</evidence>
<comment type="similarity">
    <text evidence="1 3">Belongs to the short-chain dehydrogenases/reductases (SDR) family.</text>
</comment>
<organism evidence="5 6">
    <name type="scientific">Ohtaekwangia kribbensis</name>
    <dbReference type="NCBI Taxonomy" id="688913"/>
    <lineage>
        <taxon>Bacteria</taxon>
        <taxon>Pseudomonadati</taxon>
        <taxon>Bacteroidota</taxon>
        <taxon>Cytophagia</taxon>
        <taxon>Cytophagales</taxon>
        <taxon>Fulvivirgaceae</taxon>
        <taxon>Ohtaekwangia</taxon>
    </lineage>
</organism>
<dbReference type="InterPro" id="IPR002347">
    <property type="entry name" value="SDR_fam"/>
</dbReference>
<feature type="domain" description="Ketoreductase" evidence="4">
    <location>
        <begin position="6"/>
        <end position="181"/>
    </location>
</feature>
<protein>
    <submittedName>
        <fullName evidence="5">SDR family oxidoreductase</fullName>
    </submittedName>
</protein>
<dbReference type="Gene3D" id="3.40.50.720">
    <property type="entry name" value="NAD(P)-binding Rossmann-like Domain"/>
    <property type="match status" value="1"/>
</dbReference>
<dbReference type="InterPro" id="IPR036291">
    <property type="entry name" value="NAD(P)-bd_dom_sf"/>
</dbReference>
<dbReference type="PRINTS" id="PR00080">
    <property type="entry name" value="SDRFAMILY"/>
</dbReference>
<evidence type="ECO:0000313" key="6">
    <source>
        <dbReference type="Proteomes" id="UP001597112"/>
    </source>
</evidence>
<dbReference type="Pfam" id="PF00106">
    <property type="entry name" value="adh_short"/>
    <property type="match status" value="1"/>
</dbReference>
<dbReference type="RefSeq" id="WP_377581393.1">
    <property type="nucleotide sequence ID" value="NZ_JBHTKA010000007.1"/>
</dbReference>
<evidence type="ECO:0000256" key="3">
    <source>
        <dbReference type="RuleBase" id="RU000363"/>
    </source>
</evidence>
<keyword evidence="2" id="KW-0560">Oxidoreductase</keyword>
<dbReference type="PANTHER" id="PTHR44196">
    <property type="entry name" value="DEHYDROGENASE/REDUCTASE SDR FAMILY MEMBER 7B"/>
    <property type="match status" value="1"/>
</dbReference>
<name>A0ABW3K770_9BACT</name>
<dbReference type="PROSITE" id="PS00061">
    <property type="entry name" value="ADH_SHORT"/>
    <property type="match status" value="1"/>
</dbReference>
<evidence type="ECO:0000256" key="2">
    <source>
        <dbReference type="ARBA" id="ARBA00023002"/>
    </source>
</evidence>
<dbReference type="InterPro" id="IPR057326">
    <property type="entry name" value="KR_dom"/>
</dbReference>
<dbReference type="SMART" id="SM00822">
    <property type="entry name" value="PKS_KR"/>
    <property type="match status" value="1"/>
</dbReference>
<sequence length="247" mass="26581">MNIENRTVLITGGGSGIGFEVAKSLSALGNRVIITGRNEDKLLKASQALKNVTAIRCDVTKESDVISLAKRIKNEFSDLSVLMNNAGVAHVHNLHEGSDTFSIANEEIEINYLSVVRLTEHLLPVLKAQPTAAIINVTSIVVFAAGTVIPTYSASKAALHTYTQVLRSALTNTSVKVFELMPPLVNTDMAKDIGGETRGMPSSEVSSQLLTAIQNNVYEIHVGMTADLYKVFLSSPEQAFKVLNQVA</sequence>
<dbReference type="InterPro" id="IPR020904">
    <property type="entry name" value="Sc_DH/Rdtase_CS"/>
</dbReference>